<organism evidence="1 2">
    <name type="scientific">Araneus ventricosus</name>
    <name type="common">Orbweaver spider</name>
    <name type="synonym">Epeira ventricosa</name>
    <dbReference type="NCBI Taxonomy" id="182803"/>
    <lineage>
        <taxon>Eukaryota</taxon>
        <taxon>Metazoa</taxon>
        <taxon>Ecdysozoa</taxon>
        <taxon>Arthropoda</taxon>
        <taxon>Chelicerata</taxon>
        <taxon>Arachnida</taxon>
        <taxon>Araneae</taxon>
        <taxon>Araneomorphae</taxon>
        <taxon>Entelegynae</taxon>
        <taxon>Araneoidea</taxon>
        <taxon>Araneidae</taxon>
        <taxon>Araneus</taxon>
    </lineage>
</organism>
<sequence>MCFIGREISGNRWVGNNNMIFPLASADEIILLTYAVWNFREGRVEYSGLSSDVSCIVATRLHTAESEIPLFLLVSETDLVSRYLENERSKSGLYLLGVGILYAELLCEPGDLILENPHHA</sequence>
<name>A0A4Y2C5Q6_ARAVE</name>
<proteinExistence type="predicted"/>
<evidence type="ECO:0000313" key="1">
    <source>
        <dbReference type="EMBL" id="GBL98966.1"/>
    </source>
</evidence>
<accession>A0A4Y2C5Q6</accession>
<gene>
    <name evidence="1" type="ORF">AVEN_227485_1</name>
</gene>
<dbReference type="AlphaFoldDB" id="A0A4Y2C5Q6"/>
<evidence type="ECO:0000313" key="2">
    <source>
        <dbReference type="Proteomes" id="UP000499080"/>
    </source>
</evidence>
<dbReference type="EMBL" id="BGPR01000144">
    <property type="protein sequence ID" value="GBL98966.1"/>
    <property type="molecule type" value="Genomic_DNA"/>
</dbReference>
<keyword evidence="2" id="KW-1185">Reference proteome</keyword>
<reference evidence="1 2" key="1">
    <citation type="journal article" date="2019" name="Sci. Rep.">
        <title>Orb-weaving spider Araneus ventricosus genome elucidates the spidroin gene catalogue.</title>
        <authorList>
            <person name="Kono N."/>
            <person name="Nakamura H."/>
            <person name="Ohtoshi R."/>
            <person name="Moran D.A.P."/>
            <person name="Shinohara A."/>
            <person name="Yoshida Y."/>
            <person name="Fujiwara M."/>
            <person name="Mori M."/>
            <person name="Tomita M."/>
            <person name="Arakawa K."/>
        </authorList>
    </citation>
    <scope>NUCLEOTIDE SEQUENCE [LARGE SCALE GENOMIC DNA]</scope>
</reference>
<protein>
    <submittedName>
        <fullName evidence="1">Uncharacterized protein</fullName>
    </submittedName>
</protein>
<dbReference type="Proteomes" id="UP000499080">
    <property type="component" value="Unassembled WGS sequence"/>
</dbReference>
<comment type="caution">
    <text evidence="1">The sequence shown here is derived from an EMBL/GenBank/DDBJ whole genome shotgun (WGS) entry which is preliminary data.</text>
</comment>